<dbReference type="SMART" id="SM00612">
    <property type="entry name" value="Kelch"/>
    <property type="match status" value="6"/>
</dbReference>
<dbReference type="AlphaFoldDB" id="A0AAV6UD87"/>
<evidence type="ECO:0000256" key="1">
    <source>
        <dbReference type="ARBA" id="ARBA00022441"/>
    </source>
</evidence>
<feature type="domain" description="BTB" evidence="5">
    <location>
        <begin position="65"/>
        <end position="136"/>
    </location>
</feature>
<dbReference type="Pfam" id="PF01344">
    <property type="entry name" value="Kelch_1"/>
    <property type="match status" value="3"/>
</dbReference>
<name>A0AAV6UD87_9ARAC</name>
<dbReference type="Gene3D" id="1.25.40.420">
    <property type="match status" value="1"/>
</dbReference>
<dbReference type="InterPro" id="IPR011333">
    <property type="entry name" value="SKP1/BTB/POZ_sf"/>
</dbReference>
<dbReference type="PANTHER" id="PTHR24412:SF396">
    <property type="entry name" value="INFLUENZA VIRUS NS1A-BINDING PROTEIN"/>
    <property type="match status" value="1"/>
</dbReference>
<dbReference type="PANTHER" id="PTHR24412">
    <property type="entry name" value="KELCH PROTEIN"/>
    <property type="match status" value="1"/>
</dbReference>
<dbReference type="SUPFAM" id="SSF117281">
    <property type="entry name" value="Kelch motif"/>
    <property type="match status" value="1"/>
</dbReference>
<dbReference type="SMART" id="SM00225">
    <property type="entry name" value="BTB"/>
    <property type="match status" value="1"/>
</dbReference>
<dbReference type="Proteomes" id="UP000827092">
    <property type="component" value="Unassembled WGS sequence"/>
</dbReference>
<keyword evidence="7" id="KW-1185">Reference proteome</keyword>
<dbReference type="EMBL" id="JAFNEN010000483">
    <property type="protein sequence ID" value="KAG8182016.1"/>
    <property type="molecule type" value="Genomic_DNA"/>
</dbReference>
<dbReference type="Pfam" id="PF24681">
    <property type="entry name" value="Kelch_KLHDC2_KLHL20_DRC7"/>
    <property type="match status" value="1"/>
</dbReference>
<dbReference type="Gene3D" id="2.120.10.80">
    <property type="entry name" value="Kelch-type beta propeller"/>
    <property type="match status" value="2"/>
</dbReference>
<dbReference type="InterPro" id="IPR015915">
    <property type="entry name" value="Kelch-typ_b-propeller"/>
</dbReference>
<evidence type="ECO:0000256" key="3">
    <source>
        <dbReference type="ARBA" id="ARBA00023203"/>
    </source>
</evidence>
<protein>
    <recommendedName>
        <fullName evidence="5">BTB domain-containing protein</fullName>
    </recommendedName>
</protein>
<dbReference type="InterPro" id="IPR006652">
    <property type="entry name" value="Kelch_1"/>
</dbReference>
<dbReference type="PROSITE" id="PS50097">
    <property type="entry name" value="BTB"/>
    <property type="match status" value="1"/>
</dbReference>
<dbReference type="InterPro" id="IPR011705">
    <property type="entry name" value="BACK"/>
</dbReference>
<proteinExistence type="predicted"/>
<evidence type="ECO:0000256" key="2">
    <source>
        <dbReference type="ARBA" id="ARBA00022737"/>
    </source>
</evidence>
<evidence type="ECO:0000313" key="7">
    <source>
        <dbReference type="Proteomes" id="UP000827092"/>
    </source>
</evidence>
<dbReference type="Pfam" id="PF07707">
    <property type="entry name" value="BACK"/>
    <property type="match status" value="1"/>
</dbReference>
<dbReference type="Gene3D" id="3.30.710.10">
    <property type="entry name" value="Potassium Channel Kv1.1, Chain A"/>
    <property type="match status" value="1"/>
</dbReference>
<evidence type="ECO:0000256" key="4">
    <source>
        <dbReference type="SAM" id="MobiDB-lite"/>
    </source>
</evidence>
<evidence type="ECO:0000259" key="5">
    <source>
        <dbReference type="PROSITE" id="PS50097"/>
    </source>
</evidence>
<keyword evidence="3" id="KW-0009">Actin-binding</keyword>
<sequence>MPSTLRSDSPDNGFVMSKTPSVEEMAVTETKKEPKQANVFVFDDTSYRELIFDNLNKLRKNKQFCDVTLQVEASQDVKEVYAHRAVLASASPYLFDLFTAENKSNRNQYKLPGNFDFDAFESLVEYAYTGRLEIPSKLVKATYVAATKLRIASAAKQCGKYLVENMTPGNCISLRSLGGIASNPDLLVKVDNFIRQNISDVIKSKEFLALATIPVELLHSSHEEKNATNMKHLCDMVLDWVKAVTDVESVHIEDLAQKVHMLYLNPDRTLHDCSDIENGDLQDSEVIQDYKKLSKKAAVPASTKQKSKSTSQTPAKPRQFLFTKSDSSSSLSSLSDEEENDWKVIVTAVNGENSMVGLVAAYGKLTVLSILQRVHSPNHSPFSSRNASVEKISTYSIVPPMSSARCAVGTAELEGKLLVCGGYDRGECLKTVESYDFSTNKWTTMQPMKFPRGRFNAAVVNNKVYAVGGCDGQKELGSAEYWDPETNCWNKLPNLPAVRSHAGVCSMDNKLYVVGGWNGQRGLKRCDIFDTEQSTWSSMAPLSTGRYQAGVGAMNGYVYAVGGCDSWNCLNSVERYDPSTDTWMIIASLNTARRGCGLAVYNGKLYAVGGHDGIHSLCTVEVYDPEADTWTAGPSLTCCRANVGVSVVGNKLFAVGGFNGKTFLNTVEYFDPENNEWTSFVPKDGKNLLTNCSVLNGSSNGSSSVLNGSSNGSSSEENGSSNGSSSEVKGSSNGSNSEMNGSSGGLNGVTHGETEVH</sequence>
<feature type="region of interest" description="Disordered" evidence="4">
    <location>
        <begin position="298"/>
        <end position="319"/>
    </location>
</feature>
<organism evidence="6 7">
    <name type="scientific">Oedothorax gibbosus</name>
    <dbReference type="NCBI Taxonomy" id="931172"/>
    <lineage>
        <taxon>Eukaryota</taxon>
        <taxon>Metazoa</taxon>
        <taxon>Ecdysozoa</taxon>
        <taxon>Arthropoda</taxon>
        <taxon>Chelicerata</taxon>
        <taxon>Arachnida</taxon>
        <taxon>Araneae</taxon>
        <taxon>Araneomorphae</taxon>
        <taxon>Entelegynae</taxon>
        <taxon>Araneoidea</taxon>
        <taxon>Linyphiidae</taxon>
        <taxon>Erigoninae</taxon>
        <taxon>Oedothorax</taxon>
    </lineage>
</organism>
<feature type="compositionally biased region" description="Low complexity" evidence="4">
    <location>
        <begin position="701"/>
        <end position="741"/>
    </location>
</feature>
<gene>
    <name evidence="6" type="ORF">JTE90_013948</name>
</gene>
<dbReference type="CDD" id="cd18306">
    <property type="entry name" value="BTB_POZ_NS1BP"/>
    <property type="match status" value="1"/>
</dbReference>
<keyword evidence="1" id="KW-0880">Kelch repeat</keyword>
<dbReference type="GO" id="GO:0003779">
    <property type="term" value="F:actin binding"/>
    <property type="evidence" value="ECO:0007669"/>
    <property type="project" value="UniProtKB-KW"/>
</dbReference>
<evidence type="ECO:0000313" key="6">
    <source>
        <dbReference type="EMBL" id="KAG8182016.1"/>
    </source>
</evidence>
<dbReference type="CDD" id="cd18502">
    <property type="entry name" value="BACK_NS1BP_IVNS1ABP"/>
    <property type="match status" value="1"/>
</dbReference>
<feature type="region of interest" description="Disordered" evidence="4">
    <location>
        <begin position="701"/>
        <end position="757"/>
    </location>
</feature>
<keyword evidence="2" id="KW-0677">Repeat</keyword>
<dbReference type="InterPro" id="IPR000210">
    <property type="entry name" value="BTB/POZ_dom"/>
</dbReference>
<dbReference type="SUPFAM" id="SSF54695">
    <property type="entry name" value="POZ domain"/>
    <property type="match status" value="1"/>
</dbReference>
<comment type="caution">
    <text evidence="6">The sequence shown here is derived from an EMBL/GenBank/DDBJ whole genome shotgun (WGS) entry which is preliminary data.</text>
</comment>
<dbReference type="PRINTS" id="PR00501">
    <property type="entry name" value="KELCHREPEAT"/>
</dbReference>
<reference evidence="6 7" key="1">
    <citation type="journal article" date="2022" name="Nat. Ecol. Evol.">
        <title>A masculinizing supergene underlies an exaggerated male reproductive morph in a spider.</title>
        <authorList>
            <person name="Hendrickx F."/>
            <person name="De Corte Z."/>
            <person name="Sonet G."/>
            <person name="Van Belleghem S.M."/>
            <person name="Kostlbacher S."/>
            <person name="Vangestel C."/>
        </authorList>
    </citation>
    <scope>NUCLEOTIDE SEQUENCE [LARGE SCALE GENOMIC DNA]</scope>
    <source>
        <strain evidence="6">W744_W776</strain>
    </source>
</reference>
<dbReference type="Pfam" id="PF00651">
    <property type="entry name" value="BTB"/>
    <property type="match status" value="1"/>
</dbReference>
<accession>A0AAV6UD87</accession>
<feature type="compositionally biased region" description="Low complexity" evidence="4">
    <location>
        <begin position="300"/>
        <end position="317"/>
    </location>
</feature>